<dbReference type="SUPFAM" id="SSF48179">
    <property type="entry name" value="6-phosphogluconate dehydrogenase C-terminal domain-like"/>
    <property type="match status" value="2"/>
</dbReference>
<dbReference type="Proteomes" id="UP001500795">
    <property type="component" value="Unassembled WGS sequence"/>
</dbReference>
<organism evidence="4 5">
    <name type="scientific">Zobellella aerophila</name>
    <dbReference type="NCBI Taxonomy" id="870480"/>
    <lineage>
        <taxon>Bacteria</taxon>
        <taxon>Pseudomonadati</taxon>
        <taxon>Pseudomonadota</taxon>
        <taxon>Gammaproteobacteria</taxon>
        <taxon>Aeromonadales</taxon>
        <taxon>Aeromonadaceae</taxon>
        <taxon>Zobellella</taxon>
    </lineage>
</organism>
<keyword evidence="1" id="KW-0560">Oxidoreductase</keyword>
<sequence length="514" mass="55943">MTFSPEQSQLRLGIVGCGAMGRGIAQIAVAAGLEVLLCDSREGAAEEAKTFVIQMLERTVAKGRMTSQELERAQRDLRAVSGLEALADCDVVVEAIIEQLDVKRQLFTRLEELVRDDCVLATNTSSLSVTLIGAGCRRPQRLIGFHFFNPVPLMKLVEVVPGVRTDPPVVEAMLALGRRLGHTVVRASDTPGFLVNHAGRGFGTEASRILSEGIAGVHDIDRVMTGSAGFRLGPFELMDLVGLDVTQAVMESVYDQYYQEPRFRPSLSTRQLRDAGLLGRKSGQGFYCYNDGQQQLLPEPPVPTLDQLSGRPVWVSQRHPEAVATLRALLEQAGARLENGERPSAQALCLVTPLYQDCTGAVLDEGLDPARTLAVDTLFGLKGRRTLMCNPATATGYQQLALALLGLDGVPVTLINDSPGFVAPRILAVIVNIACEIAQQRIATPTDIDRAVELGLGYPQGPLALGDRLGPSRLLELLEGLYRFYGDPRYRPSPWLQRRVRLGLSLTTEEFQHA</sequence>
<gene>
    <name evidence="4" type="ORF">GCM10022394_02690</name>
</gene>
<feature type="domain" description="3-hydroxyacyl-CoA dehydrogenase C-terminal" evidence="2">
    <location>
        <begin position="192"/>
        <end position="289"/>
    </location>
</feature>
<dbReference type="NCBIfam" id="NF006124">
    <property type="entry name" value="PRK08268.1"/>
    <property type="match status" value="1"/>
</dbReference>
<dbReference type="Gene3D" id="3.40.50.720">
    <property type="entry name" value="NAD(P)-binding Rossmann-like Domain"/>
    <property type="match status" value="1"/>
</dbReference>
<name>A0ABP6V538_9GAMM</name>
<keyword evidence="5" id="KW-1185">Reference proteome</keyword>
<dbReference type="InterPro" id="IPR008927">
    <property type="entry name" value="6-PGluconate_DH-like_C_sf"/>
</dbReference>
<feature type="domain" description="3-hydroxyacyl-CoA dehydrogenase C-terminal" evidence="2">
    <location>
        <begin position="420"/>
        <end position="503"/>
    </location>
</feature>
<dbReference type="InterPro" id="IPR013328">
    <property type="entry name" value="6PGD_dom2"/>
</dbReference>
<proteinExistence type="predicted"/>
<evidence type="ECO:0000313" key="4">
    <source>
        <dbReference type="EMBL" id="GAA3527006.1"/>
    </source>
</evidence>
<dbReference type="InterPro" id="IPR006108">
    <property type="entry name" value="3HC_DH_C"/>
</dbReference>
<dbReference type="Pfam" id="PF00725">
    <property type="entry name" value="3HCDH"/>
    <property type="match status" value="2"/>
</dbReference>
<feature type="domain" description="3-hydroxyacyl-CoA dehydrogenase NAD binding" evidence="3">
    <location>
        <begin position="12"/>
        <end position="189"/>
    </location>
</feature>
<accession>A0ABP6V538</accession>
<evidence type="ECO:0000256" key="1">
    <source>
        <dbReference type="ARBA" id="ARBA00023002"/>
    </source>
</evidence>
<dbReference type="Pfam" id="PF02737">
    <property type="entry name" value="3HCDH_N"/>
    <property type="match status" value="1"/>
</dbReference>
<dbReference type="EMBL" id="BAABCX010000001">
    <property type="protein sequence ID" value="GAA3527006.1"/>
    <property type="molecule type" value="Genomic_DNA"/>
</dbReference>
<dbReference type="InterPro" id="IPR036291">
    <property type="entry name" value="NAD(P)-bd_dom_sf"/>
</dbReference>
<dbReference type="RefSeq" id="WP_344953972.1">
    <property type="nucleotide sequence ID" value="NZ_BAABCX010000001.1"/>
</dbReference>
<evidence type="ECO:0000259" key="3">
    <source>
        <dbReference type="Pfam" id="PF02737"/>
    </source>
</evidence>
<comment type="caution">
    <text evidence="4">The sequence shown here is derived from an EMBL/GenBank/DDBJ whole genome shotgun (WGS) entry which is preliminary data.</text>
</comment>
<protein>
    <submittedName>
        <fullName evidence="4">3-hydroxyacyl-CoA dehydrogenase</fullName>
    </submittedName>
</protein>
<dbReference type="InterPro" id="IPR006176">
    <property type="entry name" value="3-OHacyl-CoA_DH_NAD-bd"/>
</dbReference>
<dbReference type="Gene3D" id="1.10.1040.10">
    <property type="entry name" value="N-(1-d-carboxylethyl)-l-norvaline Dehydrogenase, domain 2"/>
    <property type="match status" value="2"/>
</dbReference>
<dbReference type="PANTHER" id="PTHR48075:SF5">
    <property type="entry name" value="3-HYDROXYBUTYRYL-COA DEHYDROGENASE"/>
    <property type="match status" value="1"/>
</dbReference>
<dbReference type="SUPFAM" id="SSF51735">
    <property type="entry name" value="NAD(P)-binding Rossmann-fold domains"/>
    <property type="match status" value="1"/>
</dbReference>
<dbReference type="PANTHER" id="PTHR48075">
    <property type="entry name" value="3-HYDROXYACYL-COA DEHYDROGENASE FAMILY PROTEIN"/>
    <property type="match status" value="1"/>
</dbReference>
<reference evidence="5" key="1">
    <citation type="journal article" date="2019" name="Int. J. Syst. Evol. Microbiol.">
        <title>The Global Catalogue of Microorganisms (GCM) 10K type strain sequencing project: providing services to taxonomists for standard genome sequencing and annotation.</title>
        <authorList>
            <consortium name="The Broad Institute Genomics Platform"/>
            <consortium name="The Broad Institute Genome Sequencing Center for Infectious Disease"/>
            <person name="Wu L."/>
            <person name="Ma J."/>
        </authorList>
    </citation>
    <scope>NUCLEOTIDE SEQUENCE [LARGE SCALE GENOMIC DNA]</scope>
    <source>
        <strain evidence="5">JCM 17110</strain>
    </source>
</reference>
<evidence type="ECO:0000259" key="2">
    <source>
        <dbReference type="Pfam" id="PF00725"/>
    </source>
</evidence>
<evidence type="ECO:0000313" key="5">
    <source>
        <dbReference type="Proteomes" id="UP001500795"/>
    </source>
</evidence>